<dbReference type="InterPro" id="IPR006148">
    <property type="entry name" value="Glc/Gal-6P_isomerase"/>
</dbReference>
<comment type="function">
    <text evidence="4">Catalyzes the reversible isomerization-deamination of glucosamine 6-phosphate (GlcN6P) to form fructose 6-phosphate (Fru6P) and ammonium ion.</text>
</comment>
<dbReference type="PROSITE" id="PS01161">
    <property type="entry name" value="GLC_GALNAC_ISOMERASE"/>
    <property type="match status" value="1"/>
</dbReference>
<dbReference type="PANTHER" id="PTHR11280:SF5">
    <property type="entry name" value="GLUCOSAMINE-6-PHOSPHATE ISOMERASE"/>
    <property type="match status" value="1"/>
</dbReference>
<evidence type="ECO:0000256" key="2">
    <source>
        <dbReference type="ARBA" id="ARBA00022801"/>
    </source>
</evidence>
<feature type="active site" description="Proton acceptor; for ring-opening step" evidence="4">
    <location>
        <position position="138"/>
    </location>
</feature>
<comment type="similarity">
    <text evidence="4">Belongs to the glucosamine/galactosamine-6-phosphate isomerase family. NagB subfamily.</text>
</comment>
<keyword evidence="3 4" id="KW-0119">Carbohydrate metabolism</keyword>
<dbReference type="HAMAP" id="MF_01241">
    <property type="entry name" value="GlcN6P_deamin"/>
    <property type="match status" value="1"/>
</dbReference>
<evidence type="ECO:0000256" key="4">
    <source>
        <dbReference type="HAMAP-Rule" id="MF_01241"/>
    </source>
</evidence>
<feature type="active site" description="Proton acceptor; for enolization step" evidence="4">
    <location>
        <position position="67"/>
    </location>
</feature>
<dbReference type="RefSeq" id="WP_005582749.1">
    <property type="nucleotide sequence ID" value="NZ_LT669839.1"/>
</dbReference>
<dbReference type="GO" id="GO:0006043">
    <property type="term" value="P:glucosamine catabolic process"/>
    <property type="evidence" value="ECO:0007669"/>
    <property type="project" value="TreeGrafter"/>
</dbReference>
<name>M1Z4Z7_9FIRM</name>
<dbReference type="GO" id="GO:0016853">
    <property type="term" value="F:isomerase activity"/>
    <property type="evidence" value="ECO:0007669"/>
    <property type="project" value="UniProtKB-KW"/>
</dbReference>
<dbReference type="Pfam" id="PF01182">
    <property type="entry name" value="Glucosamine_iso"/>
    <property type="match status" value="1"/>
</dbReference>
<dbReference type="GO" id="GO:0004342">
    <property type="term" value="F:glucosamine-6-phosphate deaminase activity"/>
    <property type="evidence" value="ECO:0007669"/>
    <property type="project" value="UniProtKB-UniRule"/>
</dbReference>
<dbReference type="GO" id="GO:0005737">
    <property type="term" value="C:cytoplasm"/>
    <property type="evidence" value="ECO:0007669"/>
    <property type="project" value="TreeGrafter"/>
</dbReference>
<dbReference type="AlphaFoldDB" id="M1Z4Z7"/>
<reference evidence="6 7" key="1">
    <citation type="submission" date="2016-11" db="EMBL/GenBank/DDBJ databases">
        <authorList>
            <person name="Manzoor S."/>
        </authorList>
    </citation>
    <scope>NUCLEOTIDE SEQUENCE [LARGE SCALE GENOMIC DNA]</scope>
    <source>
        <strain evidence="6">Clostridium ultunense strain Esp</strain>
    </source>
</reference>
<dbReference type="GO" id="GO:0006046">
    <property type="term" value="P:N-acetylglucosamine catabolic process"/>
    <property type="evidence" value="ECO:0007669"/>
    <property type="project" value="UniProtKB-UniRule"/>
</dbReference>
<feature type="domain" description="Glucosamine/galactosamine-6-phosphate isomerase" evidence="5">
    <location>
        <begin position="11"/>
        <end position="225"/>
    </location>
</feature>
<dbReference type="GO" id="GO:0005975">
    <property type="term" value="P:carbohydrate metabolic process"/>
    <property type="evidence" value="ECO:0007669"/>
    <property type="project" value="InterPro"/>
</dbReference>
<evidence type="ECO:0000256" key="3">
    <source>
        <dbReference type="ARBA" id="ARBA00023277"/>
    </source>
</evidence>
<dbReference type="UniPathway" id="UPA00629">
    <property type="reaction ID" value="UER00684"/>
</dbReference>
<comment type="caution">
    <text evidence="4">Lacks conserved residue(s) required for the propagation of feature annotation.</text>
</comment>
<comment type="pathway">
    <text evidence="4">Amino-sugar metabolism; N-acetylneuraminate degradation; D-fructose 6-phosphate from N-acetylneuraminate: step 5/5.</text>
</comment>
<dbReference type="Gene3D" id="3.40.50.1360">
    <property type="match status" value="1"/>
</dbReference>
<gene>
    <name evidence="6" type="primary">nagBA</name>
    <name evidence="4" type="synonym">nagB</name>
    <name evidence="6" type="ORF">CUESP1_2535</name>
</gene>
<sequence length="241" mass="27037">MKLYVEKDYEKLSKVAANIVREEIEKNPNIVLGLATGSTPEGMYRELIKMHKGEGLDFSKVTTFNLDEYVGIDEGHPNSYHYFMKEMLFNHINIDFKNTFIPDGKTKDPEKYCKKYDELIEKKGGIDLQILGIGENGHIAFNEPDETLNLGTSIVNLTQSTIEANSRFFDSIDEVPKTAITMGIGTILKAKKIVLLANGKKKAKVIKELLKGEKISTKLPASMLLLHPNVTIIIDQEAYNG</sequence>
<evidence type="ECO:0000313" key="6">
    <source>
        <dbReference type="EMBL" id="SHD77881.1"/>
    </source>
</evidence>
<accession>M1Z4Z7</accession>
<dbReference type="HOGENOM" id="CLU_049611_1_1_9"/>
<dbReference type="GO" id="GO:0019262">
    <property type="term" value="P:N-acetylneuraminate catabolic process"/>
    <property type="evidence" value="ECO:0007669"/>
    <property type="project" value="UniProtKB-UniRule"/>
</dbReference>
<dbReference type="CDD" id="cd01399">
    <property type="entry name" value="GlcN6P_deaminase"/>
    <property type="match status" value="1"/>
</dbReference>
<keyword evidence="7" id="KW-1185">Reference proteome</keyword>
<organism evidence="6 7">
    <name type="scientific">[Clostridium] ultunense Esp</name>
    <dbReference type="NCBI Taxonomy" id="1288971"/>
    <lineage>
        <taxon>Bacteria</taxon>
        <taxon>Bacillati</taxon>
        <taxon>Bacillota</taxon>
        <taxon>Tissierellia</taxon>
        <taxon>Tissierellales</taxon>
        <taxon>Tepidimicrobiaceae</taxon>
        <taxon>Schnuerera</taxon>
    </lineage>
</organism>
<dbReference type="EMBL" id="LT669839">
    <property type="protein sequence ID" value="SHD77881.1"/>
    <property type="molecule type" value="Genomic_DNA"/>
</dbReference>
<protein>
    <recommendedName>
        <fullName evidence="4">Glucosamine-6-phosphate deaminase</fullName>
        <ecNumber evidence="4">3.5.99.6</ecNumber>
    </recommendedName>
    <alternativeName>
        <fullName evidence="4">GlcN6P deaminase</fullName>
        <shortName evidence="4">GNPDA</shortName>
    </alternativeName>
    <alternativeName>
        <fullName evidence="4">Glucosamine-6-phosphate isomerase</fullName>
    </alternativeName>
</protein>
<dbReference type="OrthoDB" id="9791139at2"/>
<dbReference type="SUPFAM" id="SSF100950">
    <property type="entry name" value="NagB/RpiA/CoA transferase-like"/>
    <property type="match status" value="1"/>
</dbReference>
<dbReference type="GO" id="GO:0042802">
    <property type="term" value="F:identical protein binding"/>
    <property type="evidence" value="ECO:0007669"/>
    <property type="project" value="TreeGrafter"/>
</dbReference>
<dbReference type="InterPro" id="IPR037171">
    <property type="entry name" value="NagB/RpiA_transferase-like"/>
</dbReference>
<evidence type="ECO:0000313" key="7">
    <source>
        <dbReference type="Proteomes" id="UP000245423"/>
    </source>
</evidence>
<feature type="active site" description="For ring-opening step" evidence="4">
    <location>
        <position position="143"/>
    </location>
</feature>
<dbReference type="InterPro" id="IPR018321">
    <property type="entry name" value="Glucosamine6P_isomerase_CS"/>
</dbReference>
<dbReference type="EC" id="3.5.99.6" evidence="4"/>
<dbReference type="PANTHER" id="PTHR11280">
    <property type="entry name" value="GLUCOSAMINE-6-PHOSPHATE ISOMERASE"/>
    <property type="match status" value="1"/>
</dbReference>
<proteinExistence type="inferred from homology"/>
<dbReference type="FunFam" id="3.40.50.1360:FF:000003">
    <property type="entry name" value="Glucosamine-6-phosphate deaminase"/>
    <property type="match status" value="1"/>
</dbReference>
<keyword evidence="6" id="KW-0413">Isomerase</keyword>
<dbReference type="NCBIfam" id="TIGR00502">
    <property type="entry name" value="nagB"/>
    <property type="match status" value="1"/>
</dbReference>
<comment type="catalytic activity">
    <reaction evidence="1 4">
        <text>alpha-D-glucosamine 6-phosphate + H2O = beta-D-fructose 6-phosphate + NH4(+)</text>
        <dbReference type="Rhea" id="RHEA:12172"/>
        <dbReference type="ChEBI" id="CHEBI:15377"/>
        <dbReference type="ChEBI" id="CHEBI:28938"/>
        <dbReference type="ChEBI" id="CHEBI:57634"/>
        <dbReference type="ChEBI" id="CHEBI:75989"/>
        <dbReference type="EC" id="3.5.99.6"/>
    </reaction>
</comment>
<evidence type="ECO:0000259" key="5">
    <source>
        <dbReference type="Pfam" id="PF01182"/>
    </source>
</evidence>
<keyword evidence="2 4" id="KW-0378">Hydrolase</keyword>
<dbReference type="InterPro" id="IPR004547">
    <property type="entry name" value="Glucosamine6P_isomerase"/>
</dbReference>
<evidence type="ECO:0000256" key="1">
    <source>
        <dbReference type="ARBA" id="ARBA00000644"/>
    </source>
</evidence>
<feature type="active site" description="For ring-opening step" evidence="4">
    <location>
        <position position="136"/>
    </location>
</feature>
<dbReference type="Proteomes" id="UP000245423">
    <property type="component" value="Chromosome 1"/>
</dbReference>